<dbReference type="Pfam" id="PF03816">
    <property type="entry name" value="LytR_cpsA_psr"/>
    <property type="match status" value="1"/>
</dbReference>
<evidence type="ECO:0000256" key="2">
    <source>
        <dbReference type="SAM" id="MobiDB-lite"/>
    </source>
</evidence>
<feature type="region of interest" description="Disordered" evidence="2">
    <location>
        <begin position="474"/>
        <end position="527"/>
    </location>
</feature>
<sequence>MDAYVSDSAGPPADPDRPEDPAGDGPRNGSQDDPAAVGRDAPSGRDGGTRDEPGSTQAPGPDGGTDGGNGGTGAEAEADTPGTDGKDPSGDADAGARSDAAPDSGSDAAPDADAGSGSGPDADAARGRFGSWGARPEGSPDKRRWLRWAALGASFVVLVAAGAGWWVYRKLDGNITTDTSAAAELKAYEKERPTPVAQGDAQNILLIGSDSRSGENRKYGRDDGGSQRSDTTILLHLAADRKSATAVSLPRDLMARIPSCHKGDGTSTGERFAQFNSAFETGGTACTIRTVEKMTGVRIDHHMVIDFNGFKDMVDAVNGVEVCLKEPVDDKDAHLTLPAGRQKLDGEQALGYVRARKSIGNGSDTERMDRQQKFLGALVNKMQSNGVLLNPTRLYPVLDAATKSLTTDAGLDSLKDLYDLVRGMRNVPTDQVQFLTVPRQAYHADANRDELVQPDADQLFEKLRKDELVTVLPADQINGDENNGDDSQEVHSSPGESPDGKPGDTGVSPTPAPTYSGSSAADDPCGT</sequence>
<comment type="similarity">
    <text evidence="1">Belongs to the LytR/CpsA/Psr (LCP) family.</text>
</comment>
<dbReference type="Gene3D" id="3.40.630.190">
    <property type="entry name" value="LCP protein"/>
    <property type="match status" value="1"/>
</dbReference>
<organism evidence="5 6">
    <name type="scientific">Streptomyces halstedii</name>
    <dbReference type="NCBI Taxonomy" id="1944"/>
    <lineage>
        <taxon>Bacteria</taxon>
        <taxon>Bacillati</taxon>
        <taxon>Actinomycetota</taxon>
        <taxon>Actinomycetes</taxon>
        <taxon>Kitasatosporales</taxon>
        <taxon>Streptomycetaceae</taxon>
        <taxon>Streptomyces</taxon>
    </lineage>
</organism>
<dbReference type="Proteomes" id="UP000735541">
    <property type="component" value="Unassembled WGS sequence"/>
</dbReference>
<feature type="domain" description="Cell envelope-related transcriptional attenuator" evidence="4">
    <location>
        <begin position="228"/>
        <end position="383"/>
    </location>
</feature>
<evidence type="ECO:0000313" key="6">
    <source>
        <dbReference type="Proteomes" id="UP000735541"/>
    </source>
</evidence>
<dbReference type="EMBL" id="JAHUVW010000001">
    <property type="protein sequence ID" value="MBV7669117.1"/>
    <property type="molecule type" value="Genomic_DNA"/>
</dbReference>
<feature type="compositionally biased region" description="Low complexity" evidence="2">
    <location>
        <begin position="91"/>
        <end position="122"/>
    </location>
</feature>
<evidence type="ECO:0000256" key="3">
    <source>
        <dbReference type="SAM" id="Phobius"/>
    </source>
</evidence>
<proteinExistence type="inferred from homology"/>
<dbReference type="PANTHER" id="PTHR33392:SF6">
    <property type="entry name" value="POLYISOPRENYL-TEICHOIC ACID--PEPTIDOGLYCAN TEICHOIC ACID TRANSFERASE TAGU"/>
    <property type="match status" value="1"/>
</dbReference>
<feature type="transmembrane region" description="Helical" evidence="3">
    <location>
        <begin position="145"/>
        <end position="168"/>
    </location>
</feature>
<evidence type="ECO:0000313" key="5">
    <source>
        <dbReference type="EMBL" id="MBV7669117.1"/>
    </source>
</evidence>
<comment type="caution">
    <text evidence="5">The sequence shown here is derived from an EMBL/GenBank/DDBJ whole genome shotgun (WGS) entry which is preliminary data.</text>
</comment>
<reference evidence="5 6" key="1">
    <citation type="submission" date="2021-07" db="EMBL/GenBank/DDBJ databases">
        <title>Sequencing Streptomyces halstedii LGO-A4 genome an citrus endophytic actinomycete.</title>
        <authorList>
            <person name="Samborskyy M."/>
            <person name="Scott N."/>
            <person name="Deglau R."/>
            <person name="Dickens S."/>
            <person name="Oliveira L.G."/>
        </authorList>
    </citation>
    <scope>NUCLEOTIDE SEQUENCE [LARGE SCALE GENOMIC DNA]</scope>
    <source>
        <strain evidence="5 6">LGO-A4</strain>
    </source>
</reference>
<dbReference type="InterPro" id="IPR004474">
    <property type="entry name" value="LytR_CpsA_psr"/>
</dbReference>
<protein>
    <submittedName>
        <fullName evidence="5">LCP family protein</fullName>
    </submittedName>
</protein>
<keyword evidence="3" id="KW-0472">Membrane</keyword>
<evidence type="ECO:0000259" key="4">
    <source>
        <dbReference type="Pfam" id="PF03816"/>
    </source>
</evidence>
<feature type="region of interest" description="Disordered" evidence="2">
    <location>
        <begin position="1"/>
        <end position="140"/>
    </location>
</feature>
<dbReference type="RefSeq" id="WP_228867607.1">
    <property type="nucleotide sequence ID" value="NZ_JAHUVW010000001.1"/>
</dbReference>
<accession>A0ABS6TLP1</accession>
<name>A0ABS6TLP1_STRHA</name>
<dbReference type="InterPro" id="IPR050922">
    <property type="entry name" value="LytR/CpsA/Psr_CW_biosynth"/>
</dbReference>
<gene>
    <name evidence="5" type="ORF">STHAL_06385</name>
</gene>
<keyword evidence="6" id="KW-1185">Reference proteome</keyword>
<evidence type="ECO:0000256" key="1">
    <source>
        <dbReference type="ARBA" id="ARBA00006068"/>
    </source>
</evidence>
<feature type="compositionally biased region" description="Gly residues" evidence="2">
    <location>
        <begin position="61"/>
        <end position="73"/>
    </location>
</feature>
<dbReference type="NCBIfam" id="TIGR00350">
    <property type="entry name" value="lytR_cpsA_psr"/>
    <property type="match status" value="1"/>
</dbReference>
<dbReference type="PANTHER" id="PTHR33392">
    <property type="entry name" value="POLYISOPRENYL-TEICHOIC ACID--PEPTIDOGLYCAN TEICHOIC ACID TRANSFERASE TAGU"/>
    <property type="match status" value="1"/>
</dbReference>
<keyword evidence="3" id="KW-0812">Transmembrane</keyword>
<keyword evidence="3" id="KW-1133">Transmembrane helix</keyword>